<proteinExistence type="predicted"/>
<dbReference type="STRING" id="926556.Echvi_4064"/>
<dbReference type="HOGENOM" id="CLU_1765125_0_0_10"/>
<gene>
    <name evidence="1" type="ordered locus">Echvi_4064</name>
</gene>
<dbReference type="KEGG" id="evi:Echvi_4064"/>
<reference evidence="2" key="1">
    <citation type="submission" date="2012-02" db="EMBL/GenBank/DDBJ databases">
        <title>The complete genome of Echinicola vietnamensis DSM 17526.</title>
        <authorList>
            <person name="Lucas S."/>
            <person name="Copeland A."/>
            <person name="Lapidus A."/>
            <person name="Glavina del Rio T."/>
            <person name="Dalin E."/>
            <person name="Tice H."/>
            <person name="Bruce D."/>
            <person name="Goodwin L."/>
            <person name="Pitluck S."/>
            <person name="Peters L."/>
            <person name="Ovchinnikova G."/>
            <person name="Teshima H."/>
            <person name="Kyrpides N."/>
            <person name="Mavromatis K."/>
            <person name="Ivanova N."/>
            <person name="Brettin T."/>
            <person name="Detter J.C."/>
            <person name="Han C."/>
            <person name="Larimer F."/>
            <person name="Land M."/>
            <person name="Hauser L."/>
            <person name="Markowitz V."/>
            <person name="Cheng J.-F."/>
            <person name="Hugenholtz P."/>
            <person name="Woyke T."/>
            <person name="Wu D."/>
            <person name="Brambilla E."/>
            <person name="Klenk H.-P."/>
            <person name="Eisen J.A."/>
        </authorList>
    </citation>
    <scope>NUCLEOTIDE SEQUENCE [LARGE SCALE GENOMIC DNA]</scope>
    <source>
        <strain evidence="2">DSM 17526 / LMG 23754 / KMM 6221</strain>
    </source>
</reference>
<keyword evidence="2" id="KW-1185">Reference proteome</keyword>
<name>L0G5H4_ECHVK</name>
<sequence>MKKVTIAILMIAFVSFSCDKDDGFSPVHAIQGEWDMVKANYGLTGDFSASELNFKEQYVFHSDGSFVKKYEGEDETFQISGTYTYREAEVSDSSKARVYLTLSYTNEANRKWMCSEEREDFVLTHAGELFKSCRELADFPVYYFDKK</sequence>
<dbReference type="OrthoDB" id="882993at2"/>
<dbReference type="EMBL" id="CP003346">
    <property type="protein sequence ID" value="AGA80271.1"/>
    <property type="molecule type" value="Genomic_DNA"/>
</dbReference>
<organism evidence="1 2">
    <name type="scientific">Echinicola vietnamensis (strain DSM 17526 / LMG 23754 / KMM 6221)</name>
    <dbReference type="NCBI Taxonomy" id="926556"/>
    <lineage>
        <taxon>Bacteria</taxon>
        <taxon>Pseudomonadati</taxon>
        <taxon>Bacteroidota</taxon>
        <taxon>Cytophagia</taxon>
        <taxon>Cytophagales</taxon>
        <taxon>Cyclobacteriaceae</taxon>
        <taxon>Echinicola</taxon>
    </lineage>
</organism>
<dbReference type="Proteomes" id="UP000010796">
    <property type="component" value="Chromosome"/>
</dbReference>
<evidence type="ECO:0000313" key="2">
    <source>
        <dbReference type="Proteomes" id="UP000010796"/>
    </source>
</evidence>
<accession>L0G5H4</accession>
<dbReference type="RefSeq" id="WP_015267806.1">
    <property type="nucleotide sequence ID" value="NC_019904.1"/>
</dbReference>
<evidence type="ECO:0000313" key="1">
    <source>
        <dbReference type="EMBL" id="AGA80271.1"/>
    </source>
</evidence>
<dbReference type="AlphaFoldDB" id="L0G5H4"/>
<evidence type="ECO:0008006" key="3">
    <source>
        <dbReference type="Google" id="ProtNLM"/>
    </source>
</evidence>
<dbReference type="PROSITE" id="PS51257">
    <property type="entry name" value="PROKAR_LIPOPROTEIN"/>
    <property type="match status" value="1"/>
</dbReference>
<protein>
    <recommendedName>
        <fullName evidence="3">Lipocalin-like domain-containing protein</fullName>
    </recommendedName>
</protein>